<feature type="compositionally biased region" description="Polar residues" evidence="1">
    <location>
        <begin position="491"/>
        <end position="507"/>
    </location>
</feature>
<feature type="compositionally biased region" description="Basic and acidic residues" evidence="1">
    <location>
        <begin position="382"/>
        <end position="391"/>
    </location>
</feature>
<feature type="compositionally biased region" description="Polar residues" evidence="1">
    <location>
        <begin position="283"/>
        <end position="297"/>
    </location>
</feature>
<keyword evidence="4" id="KW-1185">Reference proteome</keyword>
<keyword evidence="2" id="KW-0472">Membrane</keyword>
<feature type="compositionally biased region" description="Low complexity" evidence="1">
    <location>
        <begin position="367"/>
        <end position="380"/>
    </location>
</feature>
<evidence type="ECO:0000256" key="2">
    <source>
        <dbReference type="SAM" id="Phobius"/>
    </source>
</evidence>
<keyword evidence="3" id="KW-0732">Signal</keyword>
<reference evidence="5" key="1">
    <citation type="submission" date="2025-08" db="UniProtKB">
        <authorList>
            <consortium name="RefSeq"/>
        </authorList>
    </citation>
    <scope>IDENTIFICATION</scope>
</reference>
<feature type="signal peptide" evidence="3">
    <location>
        <begin position="1"/>
        <end position="27"/>
    </location>
</feature>
<feature type="compositionally biased region" description="Polar residues" evidence="1">
    <location>
        <begin position="517"/>
        <end position="551"/>
    </location>
</feature>
<feature type="compositionally biased region" description="Polar residues" evidence="1">
    <location>
        <begin position="645"/>
        <end position="655"/>
    </location>
</feature>
<keyword evidence="2" id="KW-0812">Transmembrane</keyword>
<accession>A0A6P7SFJ9</accession>
<feature type="compositionally biased region" description="Basic and acidic residues" evidence="1">
    <location>
        <begin position="340"/>
        <end position="349"/>
    </location>
</feature>
<feature type="compositionally biased region" description="Basic and acidic residues" evidence="1">
    <location>
        <begin position="635"/>
        <end position="644"/>
    </location>
</feature>
<evidence type="ECO:0000313" key="4">
    <source>
        <dbReference type="Proteomes" id="UP000515154"/>
    </source>
</evidence>
<feature type="compositionally biased region" description="Polar residues" evidence="1">
    <location>
        <begin position="265"/>
        <end position="276"/>
    </location>
</feature>
<feature type="compositionally biased region" description="Low complexity" evidence="1">
    <location>
        <begin position="451"/>
        <end position="464"/>
    </location>
</feature>
<feature type="compositionally biased region" description="Polar residues" evidence="1">
    <location>
        <begin position="603"/>
        <end position="634"/>
    </location>
</feature>
<feature type="compositionally biased region" description="Polar residues" evidence="1">
    <location>
        <begin position="308"/>
        <end position="324"/>
    </location>
</feature>
<evidence type="ECO:0000256" key="3">
    <source>
        <dbReference type="SAM" id="SignalP"/>
    </source>
</evidence>
<keyword evidence="2" id="KW-1133">Transmembrane helix</keyword>
<feature type="compositionally biased region" description="Polar residues" evidence="1">
    <location>
        <begin position="578"/>
        <end position="592"/>
    </location>
</feature>
<feature type="compositionally biased region" description="Low complexity" evidence="1">
    <location>
        <begin position="198"/>
        <end position="211"/>
    </location>
</feature>
<feature type="compositionally biased region" description="Low complexity" evidence="1">
    <location>
        <begin position="325"/>
        <end position="338"/>
    </location>
</feature>
<feature type="compositionally biased region" description="Basic and acidic residues" evidence="1">
    <location>
        <begin position="424"/>
        <end position="433"/>
    </location>
</feature>
<evidence type="ECO:0000256" key="1">
    <source>
        <dbReference type="SAM" id="MobiDB-lite"/>
    </source>
</evidence>
<feature type="transmembrane region" description="Helical" evidence="2">
    <location>
        <begin position="718"/>
        <end position="736"/>
    </location>
</feature>
<proteinExistence type="predicted"/>
<evidence type="ECO:0000313" key="5">
    <source>
        <dbReference type="RefSeq" id="XP_029636731.1"/>
    </source>
</evidence>
<name>A0A6P7SFJ9_9MOLL</name>
<feature type="chain" id="PRO_5027922624" evidence="3">
    <location>
        <begin position="28"/>
        <end position="788"/>
    </location>
</feature>
<gene>
    <name evidence="5" type="primary">LOC115212063</name>
</gene>
<feature type="compositionally biased region" description="Polar residues" evidence="1">
    <location>
        <begin position="129"/>
        <end position="143"/>
    </location>
</feature>
<feature type="compositionally biased region" description="Basic and acidic residues" evidence="1">
    <location>
        <begin position="298"/>
        <end position="307"/>
    </location>
</feature>
<feature type="compositionally biased region" description="Polar residues" evidence="1">
    <location>
        <begin position="560"/>
        <end position="571"/>
    </location>
</feature>
<organism evidence="4 5">
    <name type="scientific">Octopus sinensis</name>
    <name type="common">East Asian common octopus</name>
    <dbReference type="NCBI Taxonomy" id="2607531"/>
    <lineage>
        <taxon>Eukaryota</taxon>
        <taxon>Metazoa</taxon>
        <taxon>Spiralia</taxon>
        <taxon>Lophotrochozoa</taxon>
        <taxon>Mollusca</taxon>
        <taxon>Cephalopoda</taxon>
        <taxon>Coleoidea</taxon>
        <taxon>Octopodiformes</taxon>
        <taxon>Octopoda</taxon>
        <taxon>Incirrata</taxon>
        <taxon>Octopodidae</taxon>
        <taxon>Octopus</taxon>
    </lineage>
</organism>
<feature type="compositionally biased region" description="Basic and acidic residues" evidence="1">
    <location>
        <begin position="593"/>
        <end position="602"/>
    </location>
</feature>
<dbReference type="KEGG" id="osn:115212063"/>
<dbReference type="Proteomes" id="UP000515154">
    <property type="component" value="Linkage group LG5"/>
</dbReference>
<feature type="region of interest" description="Disordered" evidence="1">
    <location>
        <begin position="177"/>
        <end position="664"/>
    </location>
</feature>
<feature type="compositionally biased region" description="Low complexity" evidence="1">
    <location>
        <begin position="409"/>
        <end position="422"/>
    </location>
</feature>
<feature type="compositionally biased region" description="Polar residues" evidence="1">
    <location>
        <begin position="222"/>
        <end position="256"/>
    </location>
</feature>
<feature type="region of interest" description="Disordered" evidence="1">
    <location>
        <begin position="129"/>
        <end position="156"/>
    </location>
</feature>
<dbReference type="AlphaFoldDB" id="A0A6P7SFJ9"/>
<protein>
    <submittedName>
        <fullName evidence="5">Dentin sialophosphoprotein</fullName>
    </submittedName>
</protein>
<sequence>MASLGQTVAGFLLLKFCLCCFYQPCLSNPNLLNNNCLSFPPNCLDGGTSLIALQPICLYLKNSQNLCLPQYIQTTISDVLVCDKLSELAPQLIKPNSCPVFCQTFKDICQYLYSTEKIKLIGKTDSDFSQNETTINSDNNVSYEESERNNIKPVEVSSMLSKDKNIDNKITTTGFHSISSSKDIGKIPDTVSSGNQPNSSNSLKGSVSSDNVGKTHVDDAKTNNQSVFQNPPNIGSQPNFRFQSSGSLNLSNTRNGPNIEIPHVSINSSKTGSGAANTRDRTNSSISLKGTVSSDNVGKTHVEDAKTDTQSSVFQNPLNTGSQPNSSNSLKGSVSSDNVGKTHVEDAKTDTQSPVFQNPLIIGSQPNSSNSLKGSVSSDNVGKTHVEDAKTDTQSPVFQNPLIIGSQPNSSNSLKGSVSSDNVGKTHVEDAKTDTQSPVFQNPLIIGSQPNSSNSLKGSVSSDNVGKTHVEDAKTDTQSPVFQNPLIIGSRPNSRNSLKGSVSSDNVGKTHVDDAKTNNQYVFQNPPNIGSQPNFGFQSPGSLNLSNTRNGPNIEIPHVSINSSKTGSGAANTRDRTNSSISLKGTVSSDNVGKTHVEDAKTDTQSSVFQNPLNTGSQPNSNISLKGSTSSDNVGKTHVDDAKTDNQSVFQNPPNTGIDASKTSDTRANISLSEDQAIQNRFDSQQSAKLSIGNKPDIVPKKTPVSTAYNEAPSSAHFMGYFLTAIVLCIAGYIVFHNKQKIIAFIIEGRNQKRGRRPNANEYKKLQTNVDDVMVSLDKSTTAQNYIY</sequence>
<feature type="compositionally biased region" description="Basic and acidic residues" evidence="1">
    <location>
        <begin position="466"/>
        <end position="475"/>
    </location>
</feature>
<dbReference type="RefSeq" id="XP_029636731.1">
    <property type="nucleotide sequence ID" value="XM_029780871.2"/>
</dbReference>